<comment type="similarity">
    <text evidence="1">Belongs to the LysR transcriptional regulatory family.</text>
</comment>
<organism evidence="6 7">
    <name type="scientific">Shewanella psychropiezotolerans</name>
    <dbReference type="NCBI Taxonomy" id="2593655"/>
    <lineage>
        <taxon>Bacteria</taxon>
        <taxon>Pseudomonadati</taxon>
        <taxon>Pseudomonadota</taxon>
        <taxon>Gammaproteobacteria</taxon>
        <taxon>Alteromonadales</taxon>
        <taxon>Shewanellaceae</taxon>
        <taxon>Shewanella</taxon>
    </lineage>
</organism>
<dbReference type="PANTHER" id="PTHR30537:SF5">
    <property type="entry name" value="HTH-TYPE TRANSCRIPTIONAL ACTIVATOR TTDR-RELATED"/>
    <property type="match status" value="1"/>
</dbReference>
<keyword evidence="2" id="KW-0805">Transcription regulation</keyword>
<evidence type="ECO:0000256" key="2">
    <source>
        <dbReference type="ARBA" id="ARBA00023015"/>
    </source>
</evidence>
<name>A0ABX5WSD2_9GAMM</name>
<evidence type="ECO:0000256" key="4">
    <source>
        <dbReference type="ARBA" id="ARBA00023163"/>
    </source>
</evidence>
<accession>A0ABX5WSD2</accession>
<dbReference type="Pfam" id="PF00126">
    <property type="entry name" value="HTH_1"/>
    <property type="match status" value="1"/>
</dbReference>
<evidence type="ECO:0000259" key="5">
    <source>
        <dbReference type="PROSITE" id="PS50931"/>
    </source>
</evidence>
<dbReference type="SUPFAM" id="SSF46785">
    <property type="entry name" value="Winged helix' DNA-binding domain"/>
    <property type="match status" value="1"/>
</dbReference>
<feature type="domain" description="HTH lysR-type" evidence="5">
    <location>
        <begin position="1"/>
        <end position="59"/>
    </location>
</feature>
<dbReference type="SUPFAM" id="SSF53850">
    <property type="entry name" value="Periplasmic binding protein-like II"/>
    <property type="match status" value="1"/>
</dbReference>
<dbReference type="PANTHER" id="PTHR30537">
    <property type="entry name" value="HTH-TYPE TRANSCRIPTIONAL REGULATOR"/>
    <property type="match status" value="1"/>
</dbReference>
<keyword evidence="4" id="KW-0804">Transcription</keyword>
<keyword evidence="7" id="KW-1185">Reference proteome</keyword>
<dbReference type="Gene3D" id="1.10.10.10">
    <property type="entry name" value="Winged helix-like DNA-binding domain superfamily/Winged helix DNA-binding domain"/>
    <property type="match status" value="1"/>
</dbReference>
<dbReference type="InterPro" id="IPR005119">
    <property type="entry name" value="LysR_subst-bd"/>
</dbReference>
<keyword evidence="3" id="KW-0238">DNA-binding</keyword>
<reference evidence="6 7" key="1">
    <citation type="submission" date="2019-07" db="EMBL/GenBank/DDBJ databases">
        <title>Shewanella sp. YLB-06 whole genomic sequence.</title>
        <authorList>
            <person name="Yu L."/>
        </authorList>
    </citation>
    <scope>NUCLEOTIDE SEQUENCE [LARGE SCALE GENOMIC DNA]</scope>
    <source>
        <strain evidence="6 7">YLB-06</strain>
    </source>
</reference>
<dbReference type="EMBL" id="CP041614">
    <property type="protein sequence ID" value="QDO82029.1"/>
    <property type="molecule type" value="Genomic_DNA"/>
</dbReference>
<dbReference type="RefSeq" id="WP_144044422.1">
    <property type="nucleotide sequence ID" value="NZ_CP041614.1"/>
</dbReference>
<evidence type="ECO:0000313" key="7">
    <source>
        <dbReference type="Proteomes" id="UP000315947"/>
    </source>
</evidence>
<dbReference type="InterPro" id="IPR000847">
    <property type="entry name" value="LysR_HTH_N"/>
</dbReference>
<evidence type="ECO:0000313" key="6">
    <source>
        <dbReference type="EMBL" id="QDO82029.1"/>
    </source>
</evidence>
<gene>
    <name evidence="6" type="ORF">FM037_00800</name>
</gene>
<dbReference type="InterPro" id="IPR036390">
    <property type="entry name" value="WH_DNA-bd_sf"/>
</dbReference>
<dbReference type="PROSITE" id="PS50931">
    <property type="entry name" value="HTH_LYSR"/>
    <property type="match status" value="1"/>
</dbReference>
<dbReference type="Gene3D" id="3.40.190.290">
    <property type="match status" value="1"/>
</dbReference>
<proteinExistence type="inferred from homology"/>
<dbReference type="CDD" id="cd08422">
    <property type="entry name" value="PBP2_CrgA_like"/>
    <property type="match status" value="1"/>
</dbReference>
<evidence type="ECO:0000256" key="1">
    <source>
        <dbReference type="ARBA" id="ARBA00009437"/>
    </source>
</evidence>
<dbReference type="InterPro" id="IPR058163">
    <property type="entry name" value="LysR-type_TF_proteobact-type"/>
</dbReference>
<dbReference type="Pfam" id="PF03466">
    <property type="entry name" value="LysR_substrate"/>
    <property type="match status" value="1"/>
</dbReference>
<dbReference type="InterPro" id="IPR036388">
    <property type="entry name" value="WH-like_DNA-bd_sf"/>
</dbReference>
<evidence type="ECO:0000256" key="3">
    <source>
        <dbReference type="ARBA" id="ARBA00023125"/>
    </source>
</evidence>
<dbReference type="Proteomes" id="UP000315947">
    <property type="component" value="Chromosome"/>
</dbReference>
<protein>
    <submittedName>
        <fullName evidence="6">LysR family transcriptional regulator</fullName>
    </submittedName>
</protein>
<sequence>MDLLKSISTFQLVVEYKSFSGAAHAMNLVPSAVSRQVSELEKWLGVRLLQRTTRSIGLTSEGRSYLAQMALISQSVAELKGAIPSSTELKGDLRITAPLILGKYVLPSVLSQFSNQHPEVNLSLFLTNRNVNLAEEGYDLALRVGNLPDSGLIARTLGEYQIKTLASPSYLERYGVILTPQELKGHRCLINNARHTPRRWLYQIDDNPIQVKVHGDIESNDSECLLEFCLQGQGIIQLPTFQVRRLIEQGELVELIPEYSAPPQQVSLLFTSNKLMGPVQRALIDFLVDFFHKNPVARGN</sequence>